<dbReference type="RefSeq" id="WP_288199575.1">
    <property type="nucleotide sequence ID" value="NZ_LT608334.1"/>
</dbReference>
<feature type="transmembrane region" description="Helical" evidence="7">
    <location>
        <begin position="363"/>
        <end position="381"/>
    </location>
</feature>
<keyword evidence="3" id="KW-1003">Cell membrane</keyword>
<comment type="subcellular location">
    <subcellularLocation>
        <location evidence="1">Cell membrane</location>
        <topology evidence="1">Multi-pass membrane protein</topology>
    </subcellularLocation>
</comment>
<keyword evidence="6 7" id="KW-0472">Membrane</keyword>
<evidence type="ECO:0000256" key="7">
    <source>
        <dbReference type="SAM" id="Phobius"/>
    </source>
</evidence>
<keyword evidence="5 7" id="KW-1133">Transmembrane helix</keyword>
<feature type="transmembrane region" description="Helical" evidence="7">
    <location>
        <begin position="330"/>
        <end position="351"/>
    </location>
</feature>
<dbReference type="InterPro" id="IPR036259">
    <property type="entry name" value="MFS_trans_sf"/>
</dbReference>
<feature type="transmembrane region" description="Helical" evidence="7">
    <location>
        <begin position="103"/>
        <end position="127"/>
    </location>
</feature>
<dbReference type="GO" id="GO:0022857">
    <property type="term" value="F:transmembrane transporter activity"/>
    <property type="evidence" value="ECO:0007669"/>
    <property type="project" value="InterPro"/>
</dbReference>
<protein>
    <submittedName>
        <fullName evidence="9">Major facilitator superfamily transporter</fullName>
    </submittedName>
</protein>
<feature type="domain" description="Major facilitator superfamily (MFS) profile" evidence="8">
    <location>
        <begin position="14"/>
        <end position="386"/>
    </location>
</feature>
<dbReference type="InterPro" id="IPR011701">
    <property type="entry name" value="MFS"/>
</dbReference>
<accession>A0A212L8D6</accession>
<feature type="transmembrane region" description="Helical" evidence="7">
    <location>
        <begin position="274"/>
        <end position="292"/>
    </location>
</feature>
<feature type="transmembrane region" description="Helical" evidence="7">
    <location>
        <begin position="242"/>
        <end position="262"/>
    </location>
</feature>
<dbReference type="GO" id="GO:0005886">
    <property type="term" value="C:plasma membrane"/>
    <property type="evidence" value="ECO:0007669"/>
    <property type="project" value="UniProtKB-SubCell"/>
</dbReference>
<feature type="transmembrane region" description="Helical" evidence="7">
    <location>
        <begin position="139"/>
        <end position="162"/>
    </location>
</feature>
<dbReference type="EMBL" id="FMJD01000004">
    <property type="protein sequence ID" value="SCM73765.1"/>
    <property type="molecule type" value="Genomic_DNA"/>
</dbReference>
<keyword evidence="2" id="KW-0813">Transport</keyword>
<evidence type="ECO:0000256" key="2">
    <source>
        <dbReference type="ARBA" id="ARBA00022448"/>
    </source>
</evidence>
<dbReference type="PROSITE" id="PS50850">
    <property type="entry name" value="MFS"/>
    <property type="match status" value="1"/>
</dbReference>
<evidence type="ECO:0000256" key="5">
    <source>
        <dbReference type="ARBA" id="ARBA00022989"/>
    </source>
</evidence>
<evidence type="ECO:0000256" key="6">
    <source>
        <dbReference type="ARBA" id="ARBA00023136"/>
    </source>
</evidence>
<proteinExistence type="predicted"/>
<evidence type="ECO:0000256" key="4">
    <source>
        <dbReference type="ARBA" id="ARBA00022692"/>
    </source>
</evidence>
<feature type="transmembrane region" description="Helical" evidence="7">
    <location>
        <begin position="14"/>
        <end position="39"/>
    </location>
</feature>
<dbReference type="SUPFAM" id="SSF103473">
    <property type="entry name" value="MFS general substrate transporter"/>
    <property type="match status" value="1"/>
</dbReference>
<dbReference type="Pfam" id="PF07690">
    <property type="entry name" value="MFS_1"/>
    <property type="match status" value="1"/>
</dbReference>
<dbReference type="InterPro" id="IPR020846">
    <property type="entry name" value="MFS_dom"/>
</dbReference>
<feature type="transmembrane region" description="Helical" evidence="7">
    <location>
        <begin position="168"/>
        <end position="190"/>
    </location>
</feature>
<dbReference type="Gene3D" id="1.20.1250.20">
    <property type="entry name" value="MFS general substrate transporter like domains"/>
    <property type="match status" value="2"/>
</dbReference>
<reference evidence="9" key="1">
    <citation type="submission" date="2016-08" db="EMBL/GenBank/DDBJ databases">
        <authorList>
            <person name="Seilhamer J.J."/>
        </authorList>
    </citation>
    <scope>NUCLEOTIDE SEQUENCE</scope>
    <source>
        <strain evidence="9">86</strain>
    </source>
</reference>
<evidence type="ECO:0000256" key="1">
    <source>
        <dbReference type="ARBA" id="ARBA00004651"/>
    </source>
</evidence>
<dbReference type="CDD" id="cd17477">
    <property type="entry name" value="MFS_YcaD_like"/>
    <property type="match status" value="1"/>
</dbReference>
<dbReference type="PANTHER" id="PTHR23521">
    <property type="entry name" value="TRANSPORTER MFS SUPERFAMILY"/>
    <property type="match status" value="1"/>
</dbReference>
<feature type="transmembrane region" description="Helical" evidence="7">
    <location>
        <begin position="298"/>
        <end position="318"/>
    </location>
</feature>
<evidence type="ECO:0000259" key="8">
    <source>
        <dbReference type="PROSITE" id="PS50850"/>
    </source>
</evidence>
<dbReference type="InterPro" id="IPR047200">
    <property type="entry name" value="MFS_YcaD-like"/>
</dbReference>
<organism evidence="9">
    <name type="scientific">uncultured Pleomorphomonas sp</name>
    <dbReference type="NCBI Taxonomy" id="442121"/>
    <lineage>
        <taxon>Bacteria</taxon>
        <taxon>Pseudomonadati</taxon>
        <taxon>Pseudomonadota</taxon>
        <taxon>Alphaproteobacteria</taxon>
        <taxon>Hyphomicrobiales</taxon>
        <taxon>Pleomorphomonadaceae</taxon>
        <taxon>Pleomorphomonas</taxon>
        <taxon>environmental samples</taxon>
    </lineage>
</organism>
<gene>
    <name evidence="9" type="ORF">KL86PLE_120073</name>
</gene>
<feature type="transmembrane region" description="Helical" evidence="7">
    <location>
        <begin position="77"/>
        <end position="97"/>
    </location>
</feature>
<feature type="transmembrane region" description="Helical" evidence="7">
    <location>
        <begin position="51"/>
        <end position="70"/>
    </location>
</feature>
<evidence type="ECO:0000313" key="9">
    <source>
        <dbReference type="EMBL" id="SCM73765.1"/>
    </source>
</evidence>
<name>A0A212L8D6_9HYPH</name>
<feature type="transmembrane region" description="Helical" evidence="7">
    <location>
        <begin position="202"/>
        <end position="222"/>
    </location>
</feature>
<evidence type="ECO:0000256" key="3">
    <source>
        <dbReference type="ARBA" id="ARBA00022475"/>
    </source>
</evidence>
<sequence>MTPPAQDRFDRRRLAGLAAAIGAISAVGTSLSLGMPLLAVILEQRGHSSSTIGLVTTAAGVAALLSTPFVPALTRRFGAAWVLLLAVVLGTVTFPLFYVFDSIAVWFVLRFVFSLCLNTAFIVSEFWINALAPAEKRGLVMGVYATILSVGFAVGPAILSLIGSEGWLPFAVGTGLMAVSILPIVAGFRADPPMHEGKGGNFLHFLTVVPLATFAAFTVGAVESSVMSFSPVYGLRLGYSEQMAALLVMAVAIGNIVAQLPLGMLSDRMDRRRLLLYIALGGIASAALVAAVSSMISLLMLAIGLWGGLVAGLYAVGLTHLGARLTGSDLASANAAFIFMYSVGMLVGPAATGVGMDALGPQGLVVVPVLILAGYAVFAFGRIRRVPEPNADGRPSSS</sequence>
<keyword evidence="4 7" id="KW-0812">Transmembrane</keyword>
<dbReference type="AlphaFoldDB" id="A0A212L8D6"/>
<dbReference type="PANTHER" id="PTHR23521:SF2">
    <property type="entry name" value="TRANSPORTER MFS SUPERFAMILY"/>
    <property type="match status" value="1"/>
</dbReference>